<feature type="transmembrane region" description="Helical" evidence="1">
    <location>
        <begin position="148"/>
        <end position="165"/>
    </location>
</feature>
<proteinExistence type="predicted"/>
<feature type="transmembrane region" description="Helical" evidence="1">
    <location>
        <begin position="332"/>
        <end position="350"/>
    </location>
</feature>
<sequence length="444" mass="49876">MILRKFVESLSPLKAGVFAFAFISLVHAAYAFFLAVDVPMWDQWDSEAEWYKRLVAGNIDIQSLIAPHNEHRIAFTRLFNGALFTLAGGWSPVLGVYAQIPLIGLAVALLCAWLVKFAEDRRFVAIALTLLAFSLPFSWGNILNGFQNQFYFMLLFALIAMYLAATAENTTALILAVFLSLVSPFTVAGGIGTIMVLWGLFLLRLFEPSKHRIRYALFLLILSVGLVLHVRLLVHVPGHDSLHAQNLKEFIVSFLKILGWPDIPIGLLAWSAIVLAVFSWLRSAGGFLKGLTLLSGPKRFALGLLAWYVFQAAATAYSRTHSDLMSTRYQQNFALVIPIAFITMGVFGYHLERKKLVRWAYAILVVGLLIRSNKELPYLQRTLENSHFARKAILEAMQKSDFAMLKAQDSDGKVGYFHAERIWEQINSPELRGRHLWLGSSVNK</sequence>
<reference evidence="2 3" key="1">
    <citation type="submission" date="2012-06" db="EMBL/GenBank/DDBJ databases">
        <title>The complete chromosome of genome of Turneriella parva DSM 21527.</title>
        <authorList>
            <consortium name="US DOE Joint Genome Institute (JGI-PGF)"/>
            <person name="Lucas S."/>
            <person name="Han J."/>
            <person name="Lapidus A."/>
            <person name="Bruce D."/>
            <person name="Goodwin L."/>
            <person name="Pitluck S."/>
            <person name="Peters L."/>
            <person name="Kyrpides N."/>
            <person name="Mavromatis K."/>
            <person name="Ivanova N."/>
            <person name="Mikhailova N."/>
            <person name="Chertkov O."/>
            <person name="Detter J.C."/>
            <person name="Tapia R."/>
            <person name="Han C."/>
            <person name="Land M."/>
            <person name="Hauser L."/>
            <person name="Markowitz V."/>
            <person name="Cheng J.-F."/>
            <person name="Hugenholtz P."/>
            <person name="Woyke T."/>
            <person name="Wu D."/>
            <person name="Gronow S."/>
            <person name="Wellnitz S."/>
            <person name="Brambilla E."/>
            <person name="Klenk H.-P."/>
            <person name="Eisen J.A."/>
        </authorList>
    </citation>
    <scope>NUCLEOTIDE SEQUENCE [LARGE SCALE GENOMIC DNA]</scope>
    <source>
        <strain evidence="3">ATCC BAA-1111 / DSM 21527 / NCTC 11395 / H</strain>
    </source>
</reference>
<keyword evidence="1" id="KW-0472">Membrane</keyword>
<dbReference type="HOGENOM" id="CLU_030341_0_0_12"/>
<organism evidence="2 3">
    <name type="scientific">Turneriella parva (strain ATCC BAA-1111 / DSM 21527 / NCTC 11395 / H)</name>
    <name type="common">Leptospira parva</name>
    <dbReference type="NCBI Taxonomy" id="869212"/>
    <lineage>
        <taxon>Bacteria</taxon>
        <taxon>Pseudomonadati</taxon>
        <taxon>Spirochaetota</taxon>
        <taxon>Spirochaetia</taxon>
        <taxon>Leptospirales</taxon>
        <taxon>Leptospiraceae</taxon>
        <taxon>Turneriella</taxon>
    </lineage>
</organism>
<feature type="transmembrane region" description="Helical" evidence="1">
    <location>
        <begin position="122"/>
        <end position="142"/>
    </location>
</feature>
<dbReference type="EMBL" id="CP002959">
    <property type="protein sequence ID" value="AFM10963.1"/>
    <property type="molecule type" value="Genomic_DNA"/>
</dbReference>
<evidence type="ECO:0000256" key="1">
    <source>
        <dbReference type="SAM" id="Phobius"/>
    </source>
</evidence>
<evidence type="ECO:0008006" key="4">
    <source>
        <dbReference type="Google" id="ProtNLM"/>
    </source>
</evidence>
<keyword evidence="1" id="KW-1133">Transmembrane helix</keyword>
<name>I4B106_TURPD</name>
<dbReference type="Proteomes" id="UP000006048">
    <property type="component" value="Chromosome"/>
</dbReference>
<gene>
    <name evidence="2" type="ordered locus">Turpa_0303</name>
</gene>
<dbReference type="KEGG" id="tpx:Turpa_0303"/>
<keyword evidence="1" id="KW-0812">Transmembrane</keyword>
<dbReference type="RefSeq" id="WP_014801483.1">
    <property type="nucleotide sequence ID" value="NC_018020.1"/>
</dbReference>
<feature type="transmembrane region" description="Helical" evidence="1">
    <location>
        <begin position="254"/>
        <end position="280"/>
    </location>
</feature>
<dbReference type="OrthoDB" id="345432at2"/>
<feature type="transmembrane region" description="Helical" evidence="1">
    <location>
        <begin position="300"/>
        <end position="320"/>
    </location>
</feature>
<feature type="transmembrane region" description="Helical" evidence="1">
    <location>
        <begin position="12"/>
        <end position="36"/>
    </location>
</feature>
<dbReference type="STRING" id="869212.Turpa_0303"/>
<keyword evidence="3" id="KW-1185">Reference proteome</keyword>
<feature type="transmembrane region" description="Helical" evidence="1">
    <location>
        <begin position="172"/>
        <end position="201"/>
    </location>
</feature>
<evidence type="ECO:0000313" key="2">
    <source>
        <dbReference type="EMBL" id="AFM10963.1"/>
    </source>
</evidence>
<accession>I4B106</accession>
<protein>
    <recommendedName>
        <fullName evidence="4">Glycosyltransferase RgtA/B/C/D-like domain-containing protein</fullName>
    </recommendedName>
</protein>
<dbReference type="AlphaFoldDB" id="I4B106"/>
<evidence type="ECO:0000313" key="3">
    <source>
        <dbReference type="Proteomes" id="UP000006048"/>
    </source>
</evidence>
<feature type="transmembrane region" description="Helical" evidence="1">
    <location>
        <begin position="213"/>
        <end position="234"/>
    </location>
</feature>